<name>A0A8C5PGF2_9ANUR</name>
<dbReference type="PANTHER" id="PTHR21301:SF10">
    <property type="entry name" value="REVERSE TRANSCRIPTASE DOMAIN-CONTAINING PROTEIN"/>
    <property type="match status" value="1"/>
</dbReference>
<evidence type="ECO:0008006" key="3">
    <source>
        <dbReference type="Google" id="ProtNLM"/>
    </source>
</evidence>
<proteinExistence type="predicted"/>
<dbReference type="OrthoDB" id="8444640at2759"/>
<dbReference type="Ensembl" id="ENSLLET00000023279.1">
    <property type="protein sequence ID" value="ENSLLEP00000022413.1"/>
    <property type="gene ID" value="ENSLLEG00000014227.1"/>
</dbReference>
<keyword evidence="2" id="KW-1185">Reference proteome</keyword>
<dbReference type="AlphaFoldDB" id="A0A8C5PGF2"/>
<evidence type="ECO:0000313" key="1">
    <source>
        <dbReference type="Ensembl" id="ENSLLEP00000022413.1"/>
    </source>
</evidence>
<dbReference type="PANTHER" id="PTHR21301">
    <property type="entry name" value="REVERSE TRANSCRIPTASE"/>
    <property type="match status" value="1"/>
</dbReference>
<sequence length="556" mass="64390">MWEVGPRWEQGFPIKPFWIWERCSPGSKKLGDQQSLLFPTTLKKTIPIRIHGHRGGLLEKDEKIEGVFNISGIDLSYEDLRVLGKGLKFAPTKKTDDFELFLDTQRFLRKLTSKRFFKKKEIAGLAPGQDREPETDNTFQHTDLRLKSKFFPVWDKGNNVDVFIQLVLKDFKELTACPFKHNLTLKEKKRCEFLKNNFDLVVKQADKGGGVVVMSRDYYLKEAHRLLDDKTTYKVLVNDPTAIYKEELRVLITEGKELGILTAKEFDFLFSEFSVISLFYILPKIHKRLDAPPGRSIISGIDSQTSNLSKYIDYFLQPVVKKTRSYLKDTSHILRDLEKINWEAGMMFATIDVTSLYISIPQQKGVEAIKRALDEDGSLSVDQIEFLLKSILFILEHNFFWFENKFYLQVCGTAMGTRFAPSYANLYMHCWECDEIWPKAGMGASLVLWRLFIDDIIIIWKGGQQSLIDFISSLDNNPYNLKFTSNISDSAIDFLDLTIYIKENKIETKTFFKRTDSNTAISMNSSHAKKWLTNIPKGQLTRLRRNCSEVEVFQNQ</sequence>
<protein>
    <recommendedName>
        <fullName evidence="3">Reverse transcriptase domain-containing protein</fullName>
    </recommendedName>
</protein>
<accession>A0A8C5PGF2</accession>
<dbReference type="GeneTree" id="ENSGT00940000154669"/>
<reference evidence="1" key="2">
    <citation type="submission" date="2025-09" db="UniProtKB">
        <authorList>
            <consortium name="Ensembl"/>
        </authorList>
    </citation>
    <scope>IDENTIFICATION</scope>
</reference>
<dbReference type="Proteomes" id="UP000694569">
    <property type="component" value="Unplaced"/>
</dbReference>
<reference evidence="1" key="1">
    <citation type="submission" date="2025-08" db="UniProtKB">
        <authorList>
            <consortium name="Ensembl"/>
        </authorList>
    </citation>
    <scope>IDENTIFICATION</scope>
</reference>
<evidence type="ECO:0000313" key="2">
    <source>
        <dbReference type="Proteomes" id="UP000694569"/>
    </source>
</evidence>
<organism evidence="1 2">
    <name type="scientific">Leptobrachium leishanense</name>
    <name type="common">Leishan spiny toad</name>
    <dbReference type="NCBI Taxonomy" id="445787"/>
    <lineage>
        <taxon>Eukaryota</taxon>
        <taxon>Metazoa</taxon>
        <taxon>Chordata</taxon>
        <taxon>Craniata</taxon>
        <taxon>Vertebrata</taxon>
        <taxon>Euteleostomi</taxon>
        <taxon>Amphibia</taxon>
        <taxon>Batrachia</taxon>
        <taxon>Anura</taxon>
        <taxon>Pelobatoidea</taxon>
        <taxon>Megophryidae</taxon>
        <taxon>Leptobrachium</taxon>
    </lineage>
</organism>